<dbReference type="AlphaFoldDB" id="A0AA86UJR3"/>
<accession>A0AA86UJR3</accession>
<evidence type="ECO:0000313" key="1">
    <source>
        <dbReference type="EMBL" id="CAI9953817.1"/>
    </source>
</evidence>
<name>A0AA86UJR3_9EUKA</name>
<gene>
    <name evidence="1" type="ORF">HINF_LOCUS41462</name>
    <name evidence="2" type="ORF">HINF_LOCUS42621</name>
</gene>
<organism evidence="1">
    <name type="scientific">Hexamita inflata</name>
    <dbReference type="NCBI Taxonomy" id="28002"/>
    <lineage>
        <taxon>Eukaryota</taxon>
        <taxon>Metamonada</taxon>
        <taxon>Diplomonadida</taxon>
        <taxon>Hexamitidae</taxon>
        <taxon>Hexamitinae</taxon>
        <taxon>Hexamita</taxon>
    </lineage>
</organism>
<dbReference type="EMBL" id="CAXDID020000174">
    <property type="protein sequence ID" value="CAL6048291.1"/>
    <property type="molecule type" value="Genomic_DNA"/>
</dbReference>
<evidence type="ECO:0000313" key="3">
    <source>
        <dbReference type="Proteomes" id="UP001642409"/>
    </source>
</evidence>
<protein>
    <submittedName>
        <fullName evidence="2">Hypothetical_protein</fullName>
    </submittedName>
</protein>
<keyword evidence="3" id="KW-1185">Reference proteome</keyword>
<comment type="caution">
    <text evidence="1">The sequence shown here is derived from an EMBL/GenBank/DDBJ whole genome shotgun (WGS) entry which is preliminary data.</text>
</comment>
<reference evidence="1" key="1">
    <citation type="submission" date="2023-06" db="EMBL/GenBank/DDBJ databases">
        <authorList>
            <person name="Kurt Z."/>
        </authorList>
    </citation>
    <scope>NUCLEOTIDE SEQUENCE</scope>
</reference>
<dbReference type="EMBL" id="CATOUU010000841">
    <property type="protein sequence ID" value="CAI9953817.1"/>
    <property type="molecule type" value="Genomic_DNA"/>
</dbReference>
<dbReference type="Proteomes" id="UP001642409">
    <property type="component" value="Unassembled WGS sequence"/>
</dbReference>
<sequence length="139" mass="16148">MDRNATLKLSFKPAGFQQQTLCIWSKKLPQIYPERWKPPISSESHFVRLNRRFKSLSGWTLRIQPQKADENSICTQQMAKRHLRGLRVFSHIHCRVITHENESAPCTTRRTPFLGGVFLEWMCGRLLFQGPVTQQLGAI</sequence>
<proteinExistence type="predicted"/>
<evidence type="ECO:0000313" key="2">
    <source>
        <dbReference type="EMBL" id="CAL6048291.1"/>
    </source>
</evidence>
<reference evidence="2 3" key="2">
    <citation type="submission" date="2024-07" db="EMBL/GenBank/DDBJ databases">
        <authorList>
            <person name="Akdeniz Z."/>
        </authorList>
    </citation>
    <scope>NUCLEOTIDE SEQUENCE [LARGE SCALE GENOMIC DNA]</scope>
</reference>